<dbReference type="EMBL" id="EQ962656">
    <property type="protein sequence ID" value="EED17142.1"/>
    <property type="molecule type" value="Genomic_DNA"/>
</dbReference>
<dbReference type="HOGENOM" id="CLU_000680_11_2_1"/>
<dbReference type="GeneID" id="8098465"/>
<protein>
    <recommendedName>
        <fullName evidence="1">Endonuclease/exonuclease/phosphatase domain-containing protein</fullName>
    </recommendedName>
</protein>
<dbReference type="AlphaFoldDB" id="B8MHG3"/>
<reference evidence="3" key="1">
    <citation type="journal article" date="2015" name="Genome Announc.">
        <title>Genome sequence of the AIDS-associated pathogen Penicillium marneffei (ATCC18224) and its near taxonomic relative Talaromyces stipitatus (ATCC10500).</title>
        <authorList>
            <person name="Nierman W.C."/>
            <person name="Fedorova-Abrams N.D."/>
            <person name="Andrianopoulos A."/>
        </authorList>
    </citation>
    <scope>NUCLEOTIDE SEQUENCE [LARGE SCALE GENOMIC DNA]</scope>
    <source>
        <strain evidence="3">ATCC 10500 / CBS 375.48 / QM 6759 / NRRL 1006</strain>
    </source>
</reference>
<dbReference type="PhylomeDB" id="B8MHG3"/>
<keyword evidence="3" id="KW-1185">Reference proteome</keyword>
<evidence type="ECO:0000313" key="2">
    <source>
        <dbReference type="EMBL" id="EED17142.1"/>
    </source>
</evidence>
<dbReference type="InParanoid" id="B8MHG3"/>
<dbReference type="InterPro" id="IPR005135">
    <property type="entry name" value="Endo/exonuclease/phosphatase"/>
</dbReference>
<organism evidence="2 3">
    <name type="scientific">Talaromyces stipitatus (strain ATCC 10500 / CBS 375.48 / QM 6759 / NRRL 1006)</name>
    <name type="common">Penicillium stipitatum</name>
    <dbReference type="NCBI Taxonomy" id="441959"/>
    <lineage>
        <taxon>Eukaryota</taxon>
        <taxon>Fungi</taxon>
        <taxon>Dikarya</taxon>
        <taxon>Ascomycota</taxon>
        <taxon>Pezizomycotina</taxon>
        <taxon>Eurotiomycetes</taxon>
        <taxon>Eurotiomycetidae</taxon>
        <taxon>Eurotiales</taxon>
        <taxon>Trichocomaceae</taxon>
        <taxon>Talaromyces</taxon>
        <taxon>Talaromyces sect. Talaromyces</taxon>
    </lineage>
</organism>
<dbReference type="GO" id="GO:0003824">
    <property type="term" value="F:catalytic activity"/>
    <property type="evidence" value="ECO:0007669"/>
    <property type="project" value="InterPro"/>
</dbReference>
<name>B8MHG3_TALSN</name>
<accession>B8MHG3</accession>
<dbReference type="OMA" id="NIGHAPD"/>
<proteinExistence type="predicted"/>
<dbReference type="RefSeq" id="XP_002484376.1">
    <property type="nucleotide sequence ID" value="XM_002484331.1"/>
</dbReference>
<evidence type="ECO:0000259" key="1">
    <source>
        <dbReference type="Pfam" id="PF14529"/>
    </source>
</evidence>
<feature type="domain" description="Endonuclease/exonuclease/phosphatase" evidence="1">
    <location>
        <begin position="560"/>
        <end position="678"/>
    </location>
</feature>
<dbReference type="Proteomes" id="UP000001745">
    <property type="component" value="Unassembled WGS sequence"/>
</dbReference>
<dbReference type="eggNOG" id="KOG1075">
    <property type="taxonomic scope" value="Eukaryota"/>
</dbReference>
<dbReference type="Pfam" id="PF14529">
    <property type="entry name" value="Exo_endo_phos_2"/>
    <property type="match status" value="1"/>
</dbReference>
<gene>
    <name evidence="2" type="ORF">TSTA_021990</name>
</gene>
<evidence type="ECO:0000313" key="3">
    <source>
        <dbReference type="Proteomes" id="UP000001745"/>
    </source>
</evidence>
<dbReference type="SUPFAM" id="SSF56219">
    <property type="entry name" value="DNase I-like"/>
    <property type="match status" value="1"/>
</dbReference>
<dbReference type="Gene3D" id="3.60.10.10">
    <property type="entry name" value="Endonuclease/exonuclease/phosphatase"/>
    <property type="match status" value="1"/>
</dbReference>
<dbReference type="OrthoDB" id="4526357at2759"/>
<sequence>MARKGPGTDGPLQTALLESTSAATTRASEGQKIFSPIAAFLDKHRSQTTGLAPHLLRALTALSDDLASVAQRHFSAYISGLEQSTYATITQYAPVKSTPTTHSKAHVKKPMPLVKQPLPDNRLFVRLPADHAARKMEAYAIYSSLRSQLNSNSSALKEVQATKTGFALCPSSPEALLTLEAQKEIISAFFVNCQIERSSRWVSYRVTNVPRKVGQILDGQYSLIPVNPTLLSSEISETTRLKPISISETTTSAANPDTLSSSWFVNFPEGTKLPLPIQLRLFGTITNARHLSKRTTVIQCTRCWKWHNARSCARPSRCRLCGSSEHTEQGHVNRCTALEPHQCPPRCIHCHGPHPADFPECLLRPKGNSKHTKAQQAEIRKSCAINLAKARTEGGCSTQLSIGTQETPMALDEMPTQPPTHEIISPFRSVTPPPRAPTEDPPITARAAPLKILQLNIGHAPDAHEIALTLAYTSDIDIILIQEPYIFKDLSRQITKKHPSYECFSPTDSWAISGRPRVLTYVRKKKGIRTSQLRPFTTDTKEASDLLFLQIFSPTGKSALIVNIYNAPAGSIRAGEAAKALATLPEAYFPQATILAGDLNLLHNRWQPSLHRSPTPSAEPFINWLDLQGLVLISDIDCPTHERGNVLDLSFASSPLALAGAKTSIASHLDATSDHQPLITTVPWDQRYKETAQKLRFDTLDHTSFLSLLASNLAGTESSAATEEDLDALAEN</sequence>
<dbReference type="InterPro" id="IPR036691">
    <property type="entry name" value="Endo/exonu/phosph_ase_sf"/>
</dbReference>
<dbReference type="VEuPathDB" id="FungiDB:TSTA_021990"/>